<keyword evidence="2" id="KW-1185">Reference proteome</keyword>
<comment type="caution">
    <text evidence="1">The sequence shown here is derived from an EMBL/GenBank/DDBJ whole genome shotgun (WGS) entry which is preliminary data.</text>
</comment>
<proteinExistence type="predicted"/>
<sequence>MLLLMLIEEYWDERWDDYMLYLCFHLCFHIFEGTRSFIHLCILQLSCLDRMKEGVTYSSNLSRNTYTIRSSYITIDIYLLGTLDAING</sequence>
<gene>
    <name evidence="1" type="ORF">EYC80_000981</name>
</gene>
<dbReference type="AlphaFoldDB" id="A0A5N6K8M1"/>
<protein>
    <submittedName>
        <fullName evidence="1">Uncharacterized protein</fullName>
    </submittedName>
</protein>
<evidence type="ECO:0000313" key="1">
    <source>
        <dbReference type="EMBL" id="KAB8298811.1"/>
    </source>
</evidence>
<dbReference type="EMBL" id="VIGI01000006">
    <property type="protein sequence ID" value="KAB8298811.1"/>
    <property type="molecule type" value="Genomic_DNA"/>
</dbReference>
<dbReference type="Proteomes" id="UP000326757">
    <property type="component" value="Unassembled WGS sequence"/>
</dbReference>
<organism evidence="1 2">
    <name type="scientific">Monilinia laxa</name>
    <name type="common">Brown rot fungus</name>
    <name type="synonym">Sclerotinia laxa</name>
    <dbReference type="NCBI Taxonomy" id="61186"/>
    <lineage>
        <taxon>Eukaryota</taxon>
        <taxon>Fungi</taxon>
        <taxon>Dikarya</taxon>
        <taxon>Ascomycota</taxon>
        <taxon>Pezizomycotina</taxon>
        <taxon>Leotiomycetes</taxon>
        <taxon>Helotiales</taxon>
        <taxon>Sclerotiniaceae</taxon>
        <taxon>Monilinia</taxon>
    </lineage>
</organism>
<evidence type="ECO:0000313" key="2">
    <source>
        <dbReference type="Proteomes" id="UP000326757"/>
    </source>
</evidence>
<name>A0A5N6K8M1_MONLA</name>
<reference evidence="1 2" key="1">
    <citation type="submission" date="2019-06" db="EMBL/GenBank/DDBJ databases">
        <title>Genome Sequence of the Brown Rot Fungal Pathogen Monilinia laxa.</title>
        <authorList>
            <person name="De Miccolis Angelini R.M."/>
            <person name="Landi L."/>
            <person name="Abate D."/>
            <person name="Pollastro S."/>
            <person name="Romanazzi G."/>
            <person name="Faretra F."/>
        </authorList>
    </citation>
    <scope>NUCLEOTIDE SEQUENCE [LARGE SCALE GENOMIC DNA]</scope>
    <source>
        <strain evidence="1 2">Mlax316</strain>
    </source>
</reference>
<accession>A0A5N6K8M1</accession>